<sequence length="126" mass="14679">MVMTEPAHLLKEAVSQNPPTFPNDIHTVKHYNLDKMTDTNRLLVLGFYKMIFEDIGVCPVELNRWRQQGSMSENLERVLDESKSQVVIGCKKKLMDEKLGYYLFFQYNRELFNGTLEKSKSTCVII</sequence>
<keyword evidence="2" id="KW-1185">Reference proteome</keyword>
<reference evidence="2" key="1">
    <citation type="submission" date="2014-12" db="EMBL/GenBank/DDBJ databases">
        <title>Genome Sequence of Valsa Canker Pathogens Uncovers a Specific Adaption of Colonization on Woody Bark.</title>
        <authorList>
            <person name="Yin Z."/>
            <person name="Liu H."/>
            <person name="Gao X."/>
            <person name="Li Z."/>
            <person name="Song N."/>
            <person name="Ke X."/>
            <person name="Dai Q."/>
            <person name="Wu Y."/>
            <person name="Sun Y."/>
            <person name="Xu J.-R."/>
            <person name="Kang Z.K."/>
            <person name="Wang L."/>
            <person name="Huang L."/>
        </authorList>
    </citation>
    <scope>NUCLEOTIDE SEQUENCE [LARGE SCALE GENOMIC DNA]</scope>
    <source>
        <strain evidence="2">SXYL134</strain>
    </source>
</reference>
<accession>A0A194UX73</accession>
<gene>
    <name evidence="1" type="ORF">VP1G_10807</name>
</gene>
<dbReference type="Proteomes" id="UP000078576">
    <property type="component" value="Unassembled WGS sequence"/>
</dbReference>
<proteinExistence type="predicted"/>
<name>A0A194UX73_CYTMA</name>
<dbReference type="EMBL" id="KN714688">
    <property type="protein sequence ID" value="KUI56327.1"/>
    <property type="molecule type" value="Genomic_DNA"/>
</dbReference>
<organism evidence="1 2">
    <name type="scientific">Cytospora mali</name>
    <name type="common">Apple Valsa canker fungus</name>
    <name type="synonym">Valsa mali</name>
    <dbReference type="NCBI Taxonomy" id="578113"/>
    <lineage>
        <taxon>Eukaryota</taxon>
        <taxon>Fungi</taxon>
        <taxon>Dikarya</taxon>
        <taxon>Ascomycota</taxon>
        <taxon>Pezizomycotina</taxon>
        <taxon>Sordariomycetes</taxon>
        <taxon>Sordariomycetidae</taxon>
        <taxon>Diaporthales</taxon>
        <taxon>Cytosporaceae</taxon>
        <taxon>Cytospora</taxon>
    </lineage>
</organism>
<evidence type="ECO:0000313" key="1">
    <source>
        <dbReference type="EMBL" id="KUI56327.1"/>
    </source>
</evidence>
<protein>
    <submittedName>
        <fullName evidence="1">Uncharacterized protein</fullName>
    </submittedName>
</protein>
<evidence type="ECO:0000313" key="2">
    <source>
        <dbReference type="Proteomes" id="UP000078576"/>
    </source>
</evidence>
<dbReference type="AlphaFoldDB" id="A0A194UX73"/>